<gene>
    <name evidence="2" type="ORF">CO088_00350</name>
</gene>
<comment type="caution">
    <text evidence="2">The sequence shown here is derived from an EMBL/GenBank/DDBJ whole genome shotgun (WGS) entry which is preliminary data.</text>
</comment>
<reference evidence="3" key="1">
    <citation type="submission" date="2017-09" db="EMBL/GenBank/DDBJ databases">
        <title>Depth-based differentiation of microbial function through sediment-hosted aquifers and enrichment of novel symbionts in the deep terrestrial subsurface.</title>
        <authorList>
            <person name="Probst A.J."/>
            <person name="Ladd B."/>
            <person name="Jarett J.K."/>
            <person name="Geller-Mcgrath D.E."/>
            <person name="Sieber C.M.K."/>
            <person name="Emerson J.B."/>
            <person name="Anantharaman K."/>
            <person name="Thomas B.C."/>
            <person name="Malmstrom R."/>
            <person name="Stieglmeier M."/>
            <person name="Klingl A."/>
            <person name="Woyke T."/>
            <person name="Ryan C.M."/>
            <person name="Banfield J.F."/>
        </authorList>
    </citation>
    <scope>NUCLEOTIDE SEQUENCE [LARGE SCALE GENOMIC DNA]</scope>
</reference>
<dbReference type="EMBL" id="PFTM01000010">
    <property type="protein sequence ID" value="PJB84005.1"/>
    <property type="molecule type" value="Genomic_DNA"/>
</dbReference>
<evidence type="ECO:0000256" key="1">
    <source>
        <dbReference type="SAM" id="Phobius"/>
    </source>
</evidence>
<sequence length="177" mass="19869">MKRVIIKSLKWFGIVVGGVILLGMLVAIFNHFYYGNGKELKALVENGDKSEYTDVTINGKDESIYVSYKSIYPYHGVYCLNGGSRSRVIIAKDMSWSSKKFMRDLMINSVIDAKETKVLDRYSLSVKTSVIFATALQNPFGFLSSASDVFFSKLKQSMTDEVEKMSPSVIDICNPGW</sequence>
<dbReference type="AlphaFoldDB" id="A0A2M8DA77"/>
<protein>
    <submittedName>
        <fullName evidence="2">Uncharacterized protein</fullName>
    </submittedName>
</protein>
<proteinExistence type="predicted"/>
<evidence type="ECO:0000313" key="3">
    <source>
        <dbReference type="Proteomes" id="UP000229236"/>
    </source>
</evidence>
<name>A0A2M8DA77_9BACT</name>
<keyword evidence="1" id="KW-0472">Membrane</keyword>
<organism evidence="2 3">
    <name type="scientific">Candidatus Yonathbacteria bacterium CG_4_9_14_0_8_um_filter_46_47</name>
    <dbReference type="NCBI Taxonomy" id="1975106"/>
    <lineage>
        <taxon>Bacteria</taxon>
        <taxon>Candidatus Yonathiibacteriota</taxon>
    </lineage>
</organism>
<keyword evidence="1" id="KW-1133">Transmembrane helix</keyword>
<evidence type="ECO:0000313" key="2">
    <source>
        <dbReference type="EMBL" id="PJB84005.1"/>
    </source>
</evidence>
<feature type="transmembrane region" description="Helical" evidence="1">
    <location>
        <begin position="12"/>
        <end position="34"/>
    </location>
</feature>
<dbReference type="Proteomes" id="UP000229236">
    <property type="component" value="Unassembled WGS sequence"/>
</dbReference>
<accession>A0A2M8DA77</accession>
<keyword evidence="1" id="KW-0812">Transmembrane</keyword>